<feature type="repeat" description="WD" evidence="1">
    <location>
        <begin position="285"/>
        <end position="317"/>
    </location>
</feature>
<dbReference type="PANTHER" id="PTHR43991:SF12">
    <property type="entry name" value="WD REPEAT PROTEIN (AFU_ORTHOLOGUE AFUA_8G05640)"/>
    <property type="match status" value="1"/>
</dbReference>
<accession>A0ABR2WW08</accession>
<dbReference type="PANTHER" id="PTHR43991">
    <property type="entry name" value="WD REPEAT PROTEIN (AFU_ORTHOLOGUE AFUA_8G05640)-RELATED"/>
    <property type="match status" value="1"/>
</dbReference>
<dbReference type="InterPro" id="IPR015943">
    <property type="entry name" value="WD40/YVTN_repeat-like_dom_sf"/>
</dbReference>
<proteinExistence type="predicted"/>
<dbReference type="PROSITE" id="PS50082">
    <property type="entry name" value="WD_REPEATS_2"/>
    <property type="match status" value="1"/>
</dbReference>
<dbReference type="Pfam" id="PF10313">
    <property type="entry name" value="DUF2415"/>
    <property type="match status" value="1"/>
</dbReference>
<dbReference type="EMBL" id="JASJQH010000235">
    <property type="protein sequence ID" value="KAK9765704.1"/>
    <property type="molecule type" value="Genomic_DNA"/>
</dbReference>
<comment type="caution">
    <text evidence="3">The sequence shown here is derived from an EMBL/GenBank/DDBJ whole genome shotgun (WGS) entry which is preliminary data.</text>
</comment>
<dbReference type="Gene3D" id="2.130.10.10">
    <property type="entry name" value="YVTN repeat-like/Quinoprotein amine dehydrogenase"/>
    <property type="match status" value="1"/>
</dbReference>
<evidence type="ECO:0000313" key="4">
    <source>
        <dbReference type="Proteomes" id="UP001479436"/>
    </source>
</evidence>
<gene>
    <name evidence="3" type="ORF">K7432_005751</name>
</gene>
<evidence type="ECO:0000313" key="3">
    <source>
        <dbReference type="EMBL" id="KAK9765704.1"/>
    </source>
</evidence>
<sequence>MNLAHFYQTSTVLELMNEHYLKEGRTPPDHVFSKMEVTADDHNDGIDMQGISWDFFQANREKLRSQRLEEYFNYRSLSTTRETILKELSPMRTDGNFFQFNYASLRDTCSITHLQLRNLLWATSKNDIYYTSHSGIEHWSPICRTSQTVLNFKEHSCQTHFRASSLICKEDLILVGGFDGEILCKNTSGSGSFHSGIVAQNPNGIINHLDISQSRSGALQAIISSNDRCIRTMDLETFQITNTFEFEWPVNCASVSPDGRLISVVGDHTDCSVLNAETGEVIHTLPGHIDYSFATCWSPDSRILATGNQDMTTRLYDSRYFSKSFAVFETQMAAVRSLRFSPDGRFLVIAEPADFIHILDAHSLDRSQVIDFFGEIAGVSFPENQSDSLYVGVVDDVFGFNSCIMEFTTDIADSLAQLCI</sequence>
<dbReference type="SMART" id="SM00320">
    <property type="entry name" value="WD40"/>
    <property type="match status" value="3"/>
</dbReference>
<feature type="domain" description="DUF2415" evidence="2">
    <location>
        <begin position="334"/>
        <end position="371"/>
    </location>
</feature>
<keyword evidence="1" id="KW-0853">WD repeat</keyword>
<organism evidence="3 4">
    <name type="scientific">Basidiobolus ranarum</name>
    <dbReference type="NCBI Taxonomy" id="34480"/>
    <lineage>
        <taxon>Eukaryota</taxon>
        <taxon>Fungi</taxon>
        <taxon>Fungi incertae sedis</taxon>
        <taxon>Zoopagomycota</taxon>
        <taxon>Entomophthoromycotina</taxon>
        <taxon>Basidiobolomycetes</taxon>
        <taxon>Basidiobolales</taxon>
        <taxon>Basidiobolaceae</taxon>
        <taxon>Basidiobolus</taxon>
    </lineage>
</organism>
<reference evidence="3 4" key="1">
    <citation type="submission" date="2023-04" db="EMBL/GenBank/DDBJ databases">
        <title>Genome of Basidiobolus ranarum AG-B5.</title>
        <authorList>
            <person name="Stajich J.E."/>
            <person name="Carter-House D."/>
            <person name="Gryganskyi A."/>
        </authorList>
    </citation>
    <scope>NUCLEOTIDE SEQUENCE [LARGE SCALE GENOMIC DNA]</scope>
    <source>
        <strain evidence="3 4">AG-B5</strain>
    </source>
</reference>
<keyword evidence="4" id="KW-1185">Reference proteome</keyword>
<name>A0ABR2WW08_9FUNG</name>
<dbReference type="InterPro" id="IPR001680">
    <property type="entry name" value="WD40_rpt"/>
</dbReference>
<dbReference type="Proteomes" id="UP001479436">
    <property type="component" value="Unassembled WGS sequence"/>
</dbReference>
<evidence type="ECO:0000259" key="2">
    <source>
        <dbReference type="Pfam" id="PF10313"/>
    </source>
</evidence>
<dbReference type="SUPFAM" id="SSF50978">
    <property type="entry name" value="WD40 repeat-like"/>
    <property type="match status" value="1"/>
</dbReference>
<protein>
    <recommendedName>
        <fullName evidence="2">DUF2415 domain-containing protein</fullName>
    </recommendedName>
</protein>
<dbReference type="Pfam" id="PF00400">
    <property type="entry name" value="WD40"/>
    <property type="match status" value="1"/>
</dbReference>
<dbReference type="InterPro" id="IPR036322">
    <property type="entry name" value="WD40_repeat_dom_sf"/>
</dbReference>
<evidence type="ECO:0000256" key="1">
    <source>
        <dbReference type="PROSITE-ProRule" id="PRU00221"/>
    </source>
</evidence>
<dbReference type="InterPro" id="IPR019417">
    <property type="entry name" value="DUF2415"/>
</dbReference>